<evidence type="ECO:0000259" key="7">
    <source>
        <dbReference type="PROSITE" id="PS51379"/>
    </source>
</evidence>
<dbReference type="PROSITE" id="PS51379">
    <property type="entry name" value="4FE4S_FER_2"/>
    <property type="match status" value="1"/>
</dbReference>
<dbReference type="GO" id="GO:0046872">
    <property type="term" value="F:metal ion binding"/>
    <property type="evidence" value="ECO:0007669"/>
    <property type="project" value="UniProtKB-KW"/>
</dbReference>
<gene>
    <name evidence="8" type="primary">rdhA25</name>
</gene>
<dbReference type="Pfam" id="PF13486">
    <property type="entry name" value="Dehalogenase"/>
    <property type="match status" value="1"/>
</dbReference>
<evidence type="ECO:0000256" key="1">
    <source>
        <dbReference type="ARBA" id="ARBA00004196"/>
    </source>
</evidence>
<evidence type="ECO:0000256" key="4">
    <source>
        <dbReference type="ARBA" id="ARBA00023004"/>
    </source>
</evidence>
<dbReference type="InterPro" id="IPR017896">
    <property type="entry name" value="4Fe4S_Fe-S-bd"/>
</dbReference>
<protein>
    <submittedName>
        <fullName evidence="8">Reductive dehalogenase-like protein KB1rdhA25</fullName>
    </submittedName>
</protein>
<dbReference type="EMBL" id="KP085024">
    <property type="protein sequence ID" value="AIZ97105.1"/>
    <property type="molecule type" value="Genomic_DNA"/>
</dbReference>
<dbReference type="AlphaFoldDB" id="A0A0A7NUZ0"/>
<dbReference type="GO" id="GO:0030313">
    <property type="term" value="C:cell envelope"/>
    <property type="evidence" value="ECO:0007669"/>
    <property type="project" value="UniProtKB-SubCell"/>
</dbReference>
<keyword evidence="6" id="KW-0472">Membrane</keyword>
<evidence type="ECO:0000256" key="2">
    <source>
        <dbReference type="ARBA" id="ARBA00022723"/>
    </source>
</evidence>
<evidence type="ECO:0000256" key="3">
    <source>
        <dbReference type="ARBA" id="ARBA00022729"/>
    </source>
</evidence>
<name>A0A0A7NUZ0_9CHLR</name>
<proteinExistence type="predicted"/>
<evidence type="ECO:0000256" key="5">
    <source>
        <dbReference type="ARBA" id="ARBA00023014"/>
    </source>
</evidence>
<keyword evidence="5" id="KW-0411">Iron-sulfur</keyword>
<keyword evidence="2" id="KW-0479">Metal-binding</keyword>
<dbReference type="NCBIfam" id="TIGR02486">
    <property type="entry name" value="RDH"/>
    <property type="match status" value="1"/>
</dbReference>
<comment type="subcellular location">
    <subcellularLocation>
        <location evidence="1">Cell envelope</location>
    </subcellularLocation>
</comment>
<keyword evidence="4" id="KW-0408">Iron</keyword>
<keyword evidence="3" id="KW-0732">Signal</keyword>
<dbReference type="InterPro" id="IPR028894">
    <property type="entry name" value="RDH_dom"/>
</dbReference>
<evidence type="ECO:0000313" key="8">
    <source>
        <dbReference type="EMBL" id="AIZ97105.1"/>
    </source>
</evidence>
<evidence type="ECO:0000256" key="6">
    <source>
        <dbReference type="ARBA" id="ARBA00023136"/>
    </source>
</evidence>
<feature type="domain" description="4Fe-4S ferredoxin-type" evidence="7">
    <location>
        <begin position="334"/>
        <end position="366"/>
    </location>
</feature>
<organism evidence="8">
    <name type="scientific">Dehalococcoides mccartyi</name>
    <dbReference type="NCBI Taxonomy" id="61435"/>
    <lineage>
        <taxon>Bacteria</taxon>
        <taxon>Bacillati</taxon>
        <taxon>Chloroflexota</taxon>
        <taxon>Dehalococcoidia</taxon>
        <taxon>Dehalococcoidales</taxon>
        <taxon>Dehalococcoidaceae</taxon>
        <taxon>Dehalococcoides</taxon>
    </lineage>
</organism>
<dbReference type="InterPro" id="IPR012832">
    <property type="entry name" value="RDH"/>
</dbReference>
<sequence>MKGLGLASAGIGAAAATTPVFHDLDDLMSSPQAVMSRAWYVKNREFGDIGIELDWNLIKRRDLKEFDNWNRKYIPQHYPGGPTAFNAHLISNTEKVADKTKELWPDYQASTRDIALGKALFAVGNSSIYASNCEMGGMKVVPTQTPEQLGIPKWEGTPEENLRMIKAAFSVVGLGPSVGVAELTEKNKNFIWEYSPISTFGPSVPSRHIVFDDNISEYYTTSDSIHIPGSHKYVITTHNMACDELMRRPYSGMGGHAERISYSRVAFAKNFVEEFIRALGYHVVYGHALQPATVWGILGGEGEHGRMGQMVLSPEYGALMRTHSIFYTDLPLSFTPPVDAGITKFCETCGMCADMCPVGAIPKVGTGRSWDSFTGQDWANDKQLGGNEVMYNIPGYKGWRSNLFECAFTPCGSACKSSCPFNTIPDGSFMHNIVKTTVSTTPLFNSFFRSMEENMRYGYLDKEPSSWWDNPKEWHIYGTHPNLLEQ</sequence>
<reference evidence="8" key="1">
    <citation type="submission" date="2014-10" db="EMBL/GenBank/DDBJ databases">
        <title>Reductive dehalogenase homologous genes as biomarkers for distinguishing populations of Dehalococcoides in mixed dechlorinating cultures and in groundwater.</title>
        <authorList>
            <person name="Perez-De-Mora A."/>
            <person name="Zila A."/>
            <person name="Mcmaster M.L."/>
            <person name="Liang X."/>
            <person name="Dworatzek S."/>
            <person name="Edwards E.A."/>
        </authorList>
    </citation>
    <scope>NUCLEOTIDE SEQUENCE</scope>
</reference>
<dbReference type="GO" id="GO:0051536">
    <property type="term" value="F:iron-sulfur cluster binding"/>
    <property type="evidence" value="ECO:0007669"/>
    <property type="project" value="UniProtKB-KW"/>
</dbReference>
<dbReference type="InterPro" id="IPR017900">
    <property type="entry name" value="4Fe4S_Fe_S_CS"/>
</dbReference>
<accession>A0A0A7NUZ0</accession>
<dbReference type="PROSITE" id="PS00198">
    <property type="entry name" value="4FE4S_FER_1"/>
    <property type="match status" value="1"/>
</dbReference>